<name>A0A1V4SJ01_RUMHU</name>
<feature type="transmembrane region" description="Helical" evidence="1">
    <location>
        <begin position="229"/>
        <end position="256"/>
    </location>
</feature>
<feature type="transmembrane region" description="Helical" evidence="1">
    <location>
        <begin position="194"/>
        <end position="217"/>
    </location>
</feature>
<dbReference type="Proteomes" id="UP000191554">
    <property type="component" value="Unassembled WGS sequence"/>
</dbReference>
<feature type="transmembrane region" description="Helical" evidence="1">
    <location>
        <begin position="152"/>
        <end position="174"/>
    </location>
</feature>
<proteinExistence type="predicted"/>
<evidence type="ECO:0000256" key="1">
    <source>
        <dbReference type="SAM" id="Phobius"/>
    </source>
</evidence>
<evidence type="ECO:0000313" key="3">
    <source>
        <dbReference type="Proteomes" id="UP000191554"/>
    </source>
</evidence>
<gene>
    <name evidence="2" type="ORF">CLHUN_27750</name>
</gene>
<organism evidence="2 3">
    <name type="scientific">Ruminiclostridium hungatei</name>
    <name type="common">Clostridium hungatei</name>
    <dbReference type="NCBI Taxonomy" id="48256"/>
    <lineage>
        <taxon>Bacteria</taxon>
        <taxon>Bacillati</taxon>
        <taxon>Bacillota</taxon>
        <taxon>Clostridia</taxon>
        <taxon>Eubacteriales</taxon>
        <taxon>Oscillospiraceae</taxon>
        <taxon>Ruminiclostridium</taxon>
    </lineage>
</organism>
<dbReference type="AlphaFoldDB" id="A0A1V4SJ01"/>
<keyword evidence="1" id="KW-1133">Transmembrane helix</keyword>
<accession>A0A1V4SJ01</accession>
<keyword evidence="3" id="KW-1185">Reference proteome</keyword>
<dbReference type="EMBL" id="MZGX01000019">
    <property type="protein sequence ID" value="OPX43227.1"/>
    <property type="molecule type" value="Genomic_DNA"/>
</dbReference>
<feature type="transmembrane region" description="Helical" evidence="1">
    <location>
        <begin position="83"/>
        <end position="104"/>
    </location>
</feature>
<dbReference type="OrthoDB" id="1738702at2"/>
<keyword evidence="1" id="KW-0812">Transmembrane</keyword>
<sequence length="318" mass="37079">MIDALFQNSLVARIILNTLFVSIPEELYLVMFTLIMVGEFEYWKESECKRLINRFDYVRVFLPTIAGALASNILINAGLNNGFYQFLTPIFMYIIIVLTNDIFGDASAIKWMLKAFISYMIGFLSIGILELLYIPMVLYGTGITLVQLSNSFLHYFLLSLPSRFLQYSILLYLISKRRTLLKGKLIKNMLSSPVLIIIFSLLVLCNILFLWLMYNFIVYDKVLINFQHISQVFIIIGIVSFPMLNISALLWGFYFLKNNEIKDKKKASEKLYILLKEIEIYTNNENYDNIRWKLNEIGMGIRDVAQNLYKENETDRIT</sequence>
<comment type="caution">
    <text evidence="2">The sequence shown here is derived from an EMBL/GenBank/DDBJ whole genome shotgun (WGS) entry which is preliminary data.</text>
</comment>
<feature type="transmembrane region" description="Helical" evidence="1">
    <location>
        <begin position="14"/>
        <end position="37"/>
    </location>
</feature>
<reference evidence="2 3" key="1">
    <citation type="submission" date="2017-03" db="EMBL/GenBank/DDBJ databases">
        <title>Genome sequence of Clostridium hungatei DSM 14427.</title>
        <authorList>
            <person name="Poehlein A."/>
            <person name="Daniel R."/>
        </authorList>
    </citation>
    <scope>NUCLEOTIDE SEQUENCE [LARGE SCALE GENOMIC DNA]</scope>
    <source>
        <strain evidence="2 3">DSM 14427</strain>
    </source>
</reference>
<evidence type="ECO:0000313" key="2">
    <source>
        <dbReference type="EMBL" id="OPX43227.1"/>
    </source>
</evidence>
<feature type="transmembrane region" description="Helical" evidence="1">
    <location>
        <begin position="116"/>
        <end position="140"/>
    </location>
</feature>
<dbReference type="RefSeq" id="WP_080065229.1">
    <property type="nucleotide sequence ID" value="NZ_MZGX01000019.1"/>
</dbReference>
<feature type="transmembrane region" description="Helical" evidence="1">
    <location>
        <begin position="57"/>
        <end position="77"/>
    </location>
</feature>
<protein>
    <submittedName>
        <fullName evidence="2">Uncharacterized protein</fullName>
    </submittedName>
</protein>
<keyword evidence="1" id="KW-0472">Membrane</keyword>